<name>A0ABX7FD66_9RHOB</name>
<dbReference type="Proteomes" id="UP000596387">
    <property type="component" value="Chromosome"/>
</dbReference>
<organism evidence="2 3">
    <name type="scientific">Ponticoccus alexandrii</name>
    <dbReference type="NCBI Taxonomy" id="1943633"/>
    <lineage>
        <taxon>Bacteria</taxon>
        <taxon>Pseudomonadati</taxon>
        <taxon>Pseudomonadota</taxon>
        <taxon>Alphaproteobacteria</taxon>
        <taxon>Rhodobacterales</taxon>
        <taxon>Roseobacteraceae</taxon>
        <taxon>Ponticoccus</taxon>
    </lineage>
</organism>
<sequence length="129" mass="13509">MTRFLSALFLAVPAFAASPAIAQDVVASYAAYIGDRDLFNSNGERLTAPAQVLRQDRANYHRFGIAQAGDEWDPVFDSADNRAAMEAMVNAGSIEPGAAQILMSGGAMVLVQIFGSGGVGTSVQVTVAR</sequence>
<gene>
    <name evidence="2" type="ORF">GQA70_15130</name>
</gene>
<dbReference type="EMBL" id="CP047166">
    <property type="protein sequence ID" value="QRF67524.1"/>
    <property type="molecule type" value="Genomic_DNA"/>
</dbReference>
<evidence type="ECO:0000313" key="2">
    <source>
        <dbReference type="EMBL" id="QRF67524.1"/>
    </source>
</evidence>
<keyword evidence="1" id="KW-0732">Signal</keyword>
<protein>
    <submittedName>
        <fullName evidence="2">Uncharacterized protein</fullName>
    </submittedName>
</protein>
<reference evidence="2 3" key="1">
    <citation type="submission" date="2019-12" db="EMBL/GenBank/DDBJ databases">
        <title>Complete Genome Sequence of a Quorum-Sensing Bacterium,Rhodobacteraceae bacterium C31, Isolated from a marine microalgae symbiotic bacteria.</title>
        <authorList>
            <person name="Zhang Y."/>
        </authorList>
    </citation>
    <scope>NUCLEOTIDE SEQUENCE [LARGE SCALE GENOMIC DNA]</scope>
    <source>
        <strain evidence="2 3">C31</strain>
    </source>
</reference>
<evidence type="ECO:0000256" key="1">
    <source>
        <dbReference type="SAM" id="SignalP"/>
    </source>
</evidence>
<keyword evidence="3" id="KW-1185">Reference proteome</keyword>
<evidence type="ECO:0000313" key="3">
    <source>
        <dbReference type="Proteomes" id="UP000596387"/>
    </source>
</evidence>
<feature type="chain" id="PRO_5046091193" evidence="1">
    <location>
        <begin position="23"/>
        <end position="129"/>
    </location>
</feature>
<dbReference type="RefSeq" id="WP_023849947.1">
    <property type="nucleotide sequence ID" value="NZ_CP047166.1"/>
</dbReference>
<proteinExistence type="predicted"/>
<feature type="signal peptide" evidence="1">
    <location>
        <begin position="1"/>
        <end position="22"/>
    </location>
</feature>
<accession>A0ABX7FD66</accession>